<proteinExistence type="predicted"/>
<accession>A0A0W0TGL3</accession>
<comment type="caution">
    <text evidence="1">The sequence shown here is derived from an EMBL/GenBank/DDBJ whole genome shotgun (WGS) entry which is preliminary data.</text>
</comment>
<gene>
    <name evidence="1" type="ORF">Lery_2881</name>
</gene>
<evidence type="ECO:0000313" key="2">
    <source>
        <dbReference type="Proteomes" id="UP000054773"/>
    </source>
</evidence>
<dbReference type="RefSeq" id="WP_162262973.1">
    <property type="nucleotide sequence ID" value="NZ_CAAAHY010000033.1"/>
</dbReference>
<protein>
    <submittedName>
        <fullName evidence="1">Uncharacterized protein</fullName>
    </submittedName>
</protein>
<evidence type="ECO:0000313" key="1">
    <source>
        <dbReference type="EMBL" id="KTC94714.1"/>
    </source>
</evidence>
<dbReference type="AlphaFoldDB" id="A0A0W0TGL3"/>
<organism evidence="1 2">
    <name type="scientific">Legionella erythra</name>
    <dbReference type="NCBI Taxonomy" id="448"/>
    <lineage>
        <taxon>Bacteria</taxon>
        <taxon>Pseudomonadati</taxon>
        <taxon>Pseudomonadota</taxon>
        <taxon>Gammaproteobacteria</taxon>
        <taxon>Legionellales</taxon>
        <taxon>Legionellaceae</taxon>
        <taxon>Legionella</taxon>
    </lineage>
</organism>
<dbReference type="PATRIC" id="fig|448.7.peg.3027"/>
<sequence length="236" mass="27207">MVMQSIQEKKAITPYHKRDTLRIINYLKQLKRFVSEQKHIAKLFEQLCEPNTSDKSGVQSRRVNPIDLLLYFAARVLEIDETGEKISALLQSLLSSVQELNTRCASYATKIQLQGMHRILLNWVEKYSIQAKYTRSLIVTASGPREQLIERQYFEEMLAKQNLKNDEKGIRYIHTIEMLPQQIATVTDKELIGFLQRHELNSDIGKNMLNNPLGMDKDVLGEHAPGVLKGKCPFKH</sequence>
<reference evidence="1 2" key="1">
    <citation type="submission" date="2015-11" db="EMBL/GenBank/DDBJ databases">
        <title>Genomic analysis of 38 Legionella species identifies large and diverse effector repertoires.</title>
        <authorList>
            <person name="Burstein D."/>
            <person name="Amaro F."/>
            <person name="Zusman T."/>
            <person name="Lifshitz Z."/>
            <person name="Cohen O."/>
            <person name="Gilbert J.A."/>
            <person name="Pupko T."/>
            <person name="Shuman H.A."/>
            <person name="Segal G."/>
        </authorList>
    </citation>
    <scope>NUCLEOTIDE SEQUENCE [LARGE SCALE GENOMIC DNA]</scope>
    <source>
        <strain evidence="1 2">SE-32A-C8</strain>
    </source>
</reference>
<keyword evidence="2" id="KW-1185">Reference proteome</keyword>
<name>A0A0W0TGL3_LEGER</name>
<dbReference type="EMBL" id="LNYA01000034">
    <property type="protein sequence ID" value="KTC94714.1"/>
    <property type="molecule type" value="Genomic_DNA"/>
</dbReference>
<dbReference type="Proteomes" id="UP000054773">
    <property type="component" value="Unassembled WGS sequence"/>
</dbReference>